<dbReference type="PANTHER" id="PTHR10903">
    <property type="entry name" value="GTPASE, IMAP FAMILY MEMBER-RELATED"/>
    <property type="match status" value="1"/>
</dbReference>
<feature type="domain" description="AIG1-type G" evidence="5">
    <location>
        <begin position="6"/>
        <end position="204"/>
    </location>
</feature>
<evidence type="ECO:0000256" key="4">
    <source>
        <dbReference type="SAM" id="Coils"/>
    </source>
</evidence>
<evidence type="ECO:0000256" key="2">
    <source>
        <dbReference type="ARBA" id="ARBA00022741"/>
    </source>
</evidence>
<proteinExistence type="inferred from homology"/>
<evidence type="ECO:0000256" key="3">
    <source>
        <dbReference type="ARBA" id="ARBA00023134"/>
    </source>
</evidence>
<keyword evidence="4" id="KW-0175">Coiled coil</keyword>
<dbReference type="Pfam" id="PF04548">
    <property type="entry name" value="AIG1"/>
    <property type="match status" value="2"/>
</dbReference>
<evidence type="ECO:0000256" key="1">
    <source>
        <dbReference type="ARBA" id="ARBA00008535"/>
    </source>
</evidence>
<dbReference type="Gene3D" id="3.40.50.300">
    <property type="entry name" value="P-loop containing nucleotide triphosphate hydrolases"/>
    <property type="match status" value="2"/>
</dbReference>
<dbReference type="CDD" id="cd01852">
    <property type="entry name" value="AIG1"/>
    <property type="match status" value="2"/>
</dbReference>
<sequence length="510" mass="57616">MASYTDLNLRIVLLGTPGSGKSATGNTLLNRDVFTVSRSSVSVTKHCEKQEAQVENKVITVVDTPGLFDASMTKEELKSEMKKCIEMSAPGPHVFLLVIRPDVRLTADMNTVKWIQQNFGEKAMQYTMILFTHKDQIDQPIEDCIESSTELKKLVNESKAGYHCFNNRDTNDQMQVTQLLEKINRLVKENRVGHYTSEMYQEAQQIIIEEEKKEKQMCEKYMKSTEENVKRKEEERLKQLEERLNKLEEQQQKMAGRRRSMDPPHDLRIVLLGKTGSGKSATGNTILDRDKFVVSKSLDSVTTSSKEEKVDLVGGRTISVIDTPGMFDTSMTEKELKSEIEKCVDLSVPGPHVFLLVIRLDVRFTEEEKNTVKWIQENFGKDAVKYTIILFSHVDELGNKTLDKYIGKCNNIQPLIRQCGGRYHAFNNNNRKSPDQVAELLNIIDKMVKDNGGDHYTNEMYTKSQKRLKLEKYKGTAKECGKTAFTMLAGALASSVTLGGDVEAGGSAAK</sequence>
<comment type="similarity">
    <text evidence="1">Belongs to the TRAFAC class TrmE-Era-EngA-EngB-Septin-like GTPase superfamily. AIG1/Toc34/Toc159-like paraseptin GTPase family. IAN subfamily.</text>
</comment>
<dbReference type="GO" id="GO:0005525">
    <property type="term" value="F:GTP binding"/>
    <property type="evidence" value="ECO:0007669"/>
    <property type="project" value="UniProtKB-KW"/>
</dbReference>
<dbReference type="EMBL" id="SOYY01000004">
    <property type="protein sequence ID" value="KAA0721746.1"/>
    <property type="molecule type" value="Genomic_DNA"/>
</dbReference>
<evidence type="ECO:0000313" key="6">
    <source>
        <dbReference type="EMBL" id="KAA0721746.1"/>
    </source>
</evidence>
<dbReference type="InterPro" id="IPR027417">
    <property type="entry name" value="P-loop_NTPase"/>
</dbReference>
<gene>
    <name evidence="6" type="ORF">E1301_Tti014281</name>
</gene>
<protein>
    <submittedName>
        <fullName evidence="6">GTPase IMAP family member 4</fullName>
    </submittedName>
</protein>
<feature type="coiled-coil region" evidence="4">
    <location>
        <begin position="208"/>
        <end position="257"/>
    </location>
</feature>
<reference evidence="6 7" key="1">
    <citation type="journal article" date="2019" name="Mol. Ecol. Resour.">
        <title>Chromosome-level genome assembly of Triplophysa tibetana, a fish adapted to the harsh high-altitude environment of the Tibetan Plateau.</title>
        <authorList>
            <person name="Yang X."/>
            <person name="Liu H."/>
            <person name="Ma Z."/>
            <person name="Zou Y."/>
            <person name="Zou M."/>
            <person name="Mao Y."/>
            <person name="Li X."/>
            <person name="Wang H."/>
            <person name="Chen T."/>
            <person name="Wang W."/>
            <person name="Yang R."/>
        </authorList>
    </citation>
    <scope>NUCLEOTIDE SEQUENCE [LARGE SCALE GENOMIC DNA]</scope>
    <source>
        <strain evidence="6">TTIB1903HZAU</strain>
        <tissue evidence="6">Muscle</tissue>
    </source>
</reference>
<evidence type="ECO:0000313" key="7">
    <source>
        <dbReference type="Proteomes" id="UP000324632"/>
    </source>
</evidence>
<comment type="caution">
    <text evidence="6">The sequence shown here is derived from an EMBL/GenBank/DDBJ whole genome shotgun (WGS) entry which is preliminary data.</text>
</comment>
<accession>A0A5A9PLC3</accession>
<dbReference type="SUPFAM" id="SSF52540">
    <property type="entry name" value="P-loop containing nucleoside triphosphate hydrolases"/>
    <property type="match status" value="2"/>
</dbReference>
<keyword evidence="3" id="KW-0342">GTP-binding</keyword>
<dbReference type="Proteomes" id="UP000324632">
    <property type="component" value="Chromosome 4"/>
</dbReference>
<evidence type="ECO:0000259" key="5">
    <source>
        <dbReference type="PROSITE" id="PS51720"/>
    </source>
</evidence>
<dbReference type="InterPro" id="IPR006703">
    <property type="entry name" value="G_AIG1"/>
</dbReference>
<feature type="domain" description="AIG1-type G" evidence="5">
    <location>
        <begin position="264"/>
        <end position="465"/>
    </location>
</feature>
<keyword evidence="2" id="KW-0547">Nucleotide-binding</keyword>
<dbReference type="InterPro" id="IPR045058">
    <property type="entry name" value="GIMA/IAN/Toc"/>
</dbReference>
<dbReference type="PROSITE" id="PS51720">
    <property type="entry name" value="G_AIG1"/>
    <property type="match status" value="2"/>
</dbReference>
<organism evidence="6 7">
    <name type="scientific">Triplophysa tibetana</name>
    <dbReference type="NCBI Taxonomy" id="1572043"/>
    <lineage>
        <taxon>Eukaryota</taxon>
        <taxon>Metazoa</taxon>
        <taxon>Chordata</taxon>
        <taxon>Craniata</taxon>
        <taxon>Vertebrata</taxon>
        <taxon>Euteleostomi</taxon>
        <taxon>Actinopterygii</taxon>
        <taxon>Neopterygii</taxon>
        <taxon>Teleostei</taxon>
        <taxon>Ostariophysi</taxon>
        <taxon>Cypriniformes</taxon>
        <taxon>Nemacheilidae</taxon>
        <taxon>Triplophysa</taxon>
    </lineage>
</organism>
<dbReference type="FunFam" id="3.40.50.300:FF:000366">
    <property type="entry name" value="GTPase, IMAP family member 2"/>
    <property type="match status" value="2"/>
</dbReference>
<name>A0A5A9PLC3_9TELE</name>
<keyword evidence="7" id="KW-1185">Reference proteome</keyword>
<dbReference type="OrthoDB" id="5985928at2759"/>
<dbReference type="PANTHER" id="PTHR10903:SF188">
    <property type="entry name" value="GTPASE IMAP FAMILY MEMBER 2-LIKE-RELATED"/>
    <property type="match status" value="1"/>
</dbReference>
<dbReference type="AlphaFoldDB" id="A0A5A9PLC3"/>